<protein>
    <submittedName>
        <fullName evidence="3">Signaling protein</fullName>
    </submittedName>
</protein>
<comment type="caution">
    <text evidence="3">The sequence shown here is derived from an EMBL/GenBank/DDBJ whole genome shotgun (WGS) entry which is preliminary data.</text>
</comment>
<evidence type="ECO:0000259" key="2">
    <source>
        <dbReference type="Pfam" id="PF21311"/>
    </source>
</evidence>
<dbReference type="RefSeq" id="WP_164257961.1">
    <property type="nucleotide sequence ID" value="NZ_JAAGMK010000532.1"/>
</dbReference>
<keyword evidence="1" id="KW-0472">Membrane</keyword>
<sequence>MTGTRNHIGRRAVLLAGGGAAIAATGGVLTWVGGRENRVPPPPTVGLFAVDEAVTLLPPSPLRTVSGPQSFAFDAAGDRVYALQVMAGGLRLPDEEEPVSGRDRKTAGDMCVSVLSLSGSAAGHMYLRGFGHGVSMGVESSGEDVLLWVESDVDERTGYGRAVTRVPFRDGAVLDSSSSAVRHHRPLPGSRQLHPAFDPVDGRVLVSHWVGEAHHYAVYRADDFLDGRYEPLHTVVDGALRDGEWVQGCALHGNHIYQLTGKGYTDEAGANPPSGGGDTYVSALDVRTGEVVGRRKVTVAPELEYREPEGIAVRAAPEPRLCVGFSVKTPEHRRLAVYACPAPGVTA</sequence>
<gene>
    <name evidence="3" type="ORF">G3I43_18600</name>
</gene>
<evidence type="ECO:0000256" key="1">
    <source>
        <dbReference type="SAM" id="Phobius"/>
    </source>
</evidence>
<dbReference type="EMBL" id="JAAGMK010000532">
    <property type="protein sequence ID" value="NEB86168.1"/>
    <property type="molecule type" value="Genomic_DNA"/>
</dbReference>
<feature type="transmembrane region" description="Helical" evidence="1">
    <location>
        <begin position="12"/>
        <end position="33"/>
    </location>
</feature>
<name>A0A6G3SUT8_STRAQ</name>
<organism evidence="3">
    <name type="scientific">Streptomyces anulatus</name>
    <name type="common">Streptomyces chrysomallus</name>
    <dbReference type="NCBI Taxonomy" id="1892"/>
    <lineage>
        <taxon>Bacteria</taxon>
        <taxon>Bacillati</taxon>
        <taxon>Actinomycetota</taxon>
        <taxon>Actinomycetes</taxon>
        <taxon>Kitasatosporales</taxon>
        <taxon>Streptomycetaceae</taxon>
        <taxon>Streptomyces</taxon>
    </lineage>
</organism>
<reference evidence="3" key="1">
    <citation type="submission" date="2020-01" db="EMBL/GenBank/DDBJ databases">
        <title>Insect and environment-associated Actinomycetes.</title>
        <authorList>
            <person name="Currrie C."/>
            <person name="Chevrette M."/>
            <person name="Carlson C."/>
            <person name="Stubbendieck R."/>
            <person name="Wendt-Pienkowski E."/>
        </authorList>
    </citation>
    <scope>NUCLEOTIDE SEQUENCE</scope>
    <source>
        <strain evidence="3">SID505</strain>
    </source>
</reference>
<keyword evidence="1" id="KW-0812">Transmembrane</keyword>
<dbReference type="AlphaFoldDB" id="A0A6G3SUT8"/>
<accession>A0A6G3SUT8</accession>
<dbReference type="SUPFAM" id="SSF63825">
    <property type="entry name" value="YWTD domain"/>
    <property type="match status" value="1"/>
</dbReference>
<feature type="domain" description="P68 RBP/TagC-like beta-propeller" evidence="2">
    <location>
        <begin position="69"/>
        <end position="318"/>
    </location>
</feature>
<evidence type="ECO:0000313" key="3">
    <source>
        <dbReference type="EMBL" id="NEB86168.1"/>
    </source>
</evidence>
<proteinExistence type="predicted"/>
<dbReference type="Pfam" id="PF21311">
    <property type="entry name" value="Phage_RBD_prop"/>
    <property type="match status" value="1"/>
</dbReference>
<dbReference type="InterPro" id="IPR048799">
    <property type="entry name" value="P68_RBP_TagC-like_beta-prop"/>
</dbReference>
<keyword evidence="1" id="KW-1133">Transmembrane helix</keyword>